<sequence>MLDDDFSEYDKDKNGPEGGAKSTEGGTGGEDKADGSQSDTANDRKKGGTVDQERSPKGGSGMGKKSNSTSQLSATGRKRRMGFGKKGKNSFTVHRSEEVLPGDITRELRGGGGVGVGGAAGGASGTAGGVGGGLSRGSSSEADPIEQFFGDGAGGERFSPSLRNDGALNEFVEGLGPGQLVGRQVLGAPSLGDIQLSMCHQKGFLEVEVIRARGLTQKPSSKMLPAPYVKVYLVSGKNCVDKMKTSTARRTLDPLYQQQLVFKHSYAGCILQITVWGDYGRIEKKVFMGVAQIMLDDLNLSNIVIGWYKLFGTTSLVSCSSIGLGSRRSSLASLDSLKL</sequence>
<dbReference type="PROSITE" id="PS50004">
    <property type="entry name" value="C2"/>
    <property type="match status" value="1"/>
</dbReference>
<dbReference type="GO" id="GO:0048167">
    <property type="term" value="P:regulation of synaptic plasticity"/>
    <property type="evidence" value="ECO:0007669"/>
    <property type="project" value="TreeGrafter"/>
</dbReference>
<evidence type="ECO:0000313" key="6">
    <source>
        <dbReference type="Proteomes" id="UP000008744"/>
    </source>
</evidence>
<feature type="domain" description="C2" evidence="4">
    <location>
        <begin position="190"/>
        <end position="308"/>
    </location>
</feature>
<dbReference type="GO" id="GO:0031267">
    <property type="term" value="F:small GTPase binding"/>
    <property type="evidence" value="ECO:0007669"/>
    <property type="project" value="InterPro"/>
</dbReference>
<evidence type="ECO:0000256" key="1">
    <source>
        <dbReference type="ARBA" id="ARBA00023018"/>
    </source>
</evidence>
<protein>
    <submittedName>
        <fullName evidence="5">GL12022</fullName>
    </submittedName>
</protein>
<accession>B4GLJ0</accession>
<evidence type="ECO:0000256" key="2">
    <source>
        <dbReference type="ARBA" id="ARBA00034103"/>
    </source>
</evidence>
<dbReference type="FunFam" id="2.60.40.150:FF:000188">
    <property type="entry name" value="Uncharacterized protein, isoform D"/>
    <property type="match status" value="1"/>
</dbReference>
<evidence type="ECO:0000256" key="3">
    <source>
        <dbReference type="SAM" id="MobiDB-lite"/>
    </source>
</evidence>
<reference evidence="5 6" key="1">
    <citation type="journal article" date="2007" name="Nature">
        <title>Evolution of genes and genomes on the Drosophila phylogeny.</title>
        <authorList>
            <consortium name="Drosophila 12 Genomes Consortium"/>
            <person name="Clark A.G."/>
            <person name="Eisen M.B."/>
            <person name="Smith D.R."/>
            <person name="Bergman C.M."/>
            <person name="Oliver B."/>
            <person name="Markow T.A."/>
            <person name="Kaufman T.C."/>
            <person name="Kellis M."/>
            <person name="Gelbart W."/>
            <person name="Iyer V.N."/>
            <person name="Pollard D.A."/>
            <person name="Sackton T.B."/>
            <person name="Larracuente A.M."/>
            <person name="Singh N.D."/>
            <person name="Abad J.P."/>
            <person name="Abt D.N."/>
            <person name="Adryan B."/>
            <person name="Aguade M."/>
            <person name="Akashi H."/>
            <person name="Anderson W.W."/>
            <person name="Aquadro C.F."/>
            <person name="Ardell D.H."/>
            <person name="Arguello R."/>
            <person name="Artieri C.G."/>
            <person name="Barbash D.A."/>
            <person name="Barker D."/>
            <person name="Barsanti P."/>
            <person name="Batterham P."/>
            <person name="Batzoglou S."/>
            <person name="Begun D."/>
            <person name="Bhutkar A."/>
            <person name="Blanco E."/>
            <person name="Bosak S.A."/>
            <person name="Bradley R.K."/>
            <person name="Brand A.D."/>
            <person name="Brent M.R."/>
            <person name="Brooks A.N."/>
            <person name="Brown R.H."/>
            <person name="Butlin R.K."/>
            <person name="Caggese C."/>
            <person name="Calvi B.R."/>
            <person name="Bernardo de Carvalho A."/>
            <person name="Caspi A."/>
            <person name="Castrezana S."/>
            <person name="Celniker S.E."/>
            <person name="Chang J.L."/>
            <person name="Chapple C."/>
            <person name="Chatterji S."/>
            <person name="Chinwalla A."/>
            <person name="Civetta A."/>
            <person name="Clifton S.W."/>
            <person name="Comeron J.M."/>
            <person name="Costello J.C."/>
            <person name="Coyne J.A."/>
            <person name="Daub J."/>
            <person name="David R.G."/>
            <person name="Delcher A.L."/>
            <person name="Delehaunty K."/>
            <person name="Do C.B."/>
            <person name="Ebling H."/>
            <person name="Edwards K."/>
            <person name="Eickbush T."/>
            <person name="Evans J.D."/>
            <person name="Filipski A."/>
            <person name="Findeiss S."/>
            <person name="Freyhult E."/>
            <person name="Fulton L."/>
            <person name="Fulton R."/>
            <person name="Garcia A.C."/>
            <person name="Gardiner A."/>
            <person name="Garfield D.A."/>
            <person name="Garvin B.E."/>
            <person name="Gibson G."/>
            <person name="Gilbert D."/>
            <person name="Gnerre S."/>
            <person name="Godfrey J."/>
            <person name="Good R."/>
            <person name="Gotea V."/>
            <person name="Gravely B."/>
            <person name="Greenberg A.J."/>
            <person name="Griffiths-Jones S."/>
            <person name="Gross S."/>
            <person name="Guigo R."/>
            <person name="Gustafson E.A."/>
            <person name="Haerty W."/>
            <person name="Hahn M.W."/>
            <person name="Halligan D.L."/>
            <person name="Halpern A.L."/>
            <person name="Halter G.M."/>
            <person name="Han M.V."/>
            <person name="Heger A."/>
            <person name="Hillier L."/>
            <person name="Hinrichs A.S."/>
            <person name="Holmes I."/>
            <person name="Hoskins R.A."/>
            <person name="Hubisz M.J."/>
            <person name="Hultmark D."/>
            <person name="Huntley M.A."/>
            <person name="Jaffe D.B."/>
            <person name="Jagadeeshan S."/>
            <person name="Jeck W.R."/>
            <person name="Johnson J."/>
            <person name="Jones C.D."/>
            <person name="Jordan W.C."/>
            <person name="Karpen G.H."/>
            <person name="Kataoka E."/>
            <person name="Keightley P.D."/>
            <person name="Kheradpour P."/>
            <person name="Kirkness E.F."/>
            <person name="Koerich L.B."/>
            <person name="Kristiansen K."/>
            <person name="Kudrna D."/>
            <person name="Kulathinal R.J."/>
            <person name="Kumar S."/>
            <person name="Kwok R."/>
            <person name="Lander E."/>
            <person name="Langley C.H."/>
            <person name="Lapoint R."/>
            <person name="Lazzaro B.P."/>
            <person name="Lee S.J."/>
            <person name="Levesque L."/>
            <person name="Li R."/>
            <person name="Lin C.F."/>
            <person name="Lin M.F."/>
            <person name="Lindblad-Toh K."/>
            <person name="Llopart A."/>
            <person name="Long M."/>
            <person name="Low L."/>
            <person name="Lozovsky E."/>
            <person name="Lu J."/>
            <person name="Luo M."/>
            <person name="Machado C.A."/>
            <person name="Makalowski W."/>
            <person name="Marzo M."/>
            <person name="Matsuda M."/>
            <person name="Matzkin L."/>
            <person name="McAllister B."/>
            <person name="McBride C.S."/>
            <person name="McKernan B."/>
            <person name="McKernan K."/>
            <person name="Mendez-Lago M."/>
            <person name="Minx P."/>
            <person name="Mollenhauer M.U."/>
            <person name="Montooth K."/>
            <person name="Mount S.M."/>
            <person name="Mu X."/>
            <person name="Myers E."/>
            <person name="Negre B."/>
            <person name="Newfeld S."/>
            <person name="Nielsen R."/>
            <person name="Noor M.A."/>
            <person name="O'Grady P."/>
            <person name="Pachter L."/>
            <person name="Papaceit M."/>
            <person name="Parisi M.J."/>
            <person name="Parisi M."/>
            <person name="Parts L."/>
            <person name="Pedersen J.S."/>
            <person name="Pesole G."/>
            <person name="Phillippy A.M."/>
            <person name="Ponting C.P."/>
            <person name="Pop M."/>
            <person name="Porcelli D."/>
            <person name="Powell J.R."/>
            <person name="Prohaska S."/>
            <person name="Pruitt K."/>
            <person name="Puig M."/>
            <person name="Quesneville H."/>
            <person name="Ram K.R."/>
            <person name="Rand D."/>
            <person name="Rasmussen M.D."/>
            <person name="Reed L.K."/>
            <person name="Reenan R."/>
            <person name="Reily A."/>
            <person name="Remington K.A."/>
            <person name="Rieger T.T."/>
            <person name="Ritchie M.G."/>
            <person name="Robin C."/>
            <person name="Rogers Y.H."/>
            <person name="Rohde C."/>
            <person name="Rozas J."/>
            <person name="Rubenfield M.J."/>
            <person name="Ruiz A."/>
            <person name="Russo S."/>
            <person name="Salzberg S.L."/>
            <person name="Sanchez-Gracia A."/>
            <person name="Saranga D.J."/>
            <person name="Sato H."/>
            <person name="Schaeffer S.W."/>
            <person name="Schatz M.C."/>
            <person name="Schlenke T."/>
            <person name="Schwartz R."/>
            <person name="Segarra C."/>
            <person name="Singh R.S."/>
            <person name="Sirot L."/>
            <person name="Sirota M."/>
            <person name="Sisneros N.B."/>
            <person name="Smith C.D."/>
            <person name="Smith T.F."/>
            <person name="Spieth J."/>
            <person name="Stage D.E."/>
            <person name="Stark A."/>
            <person name="Stephan W."/>
            <person name="Strausberg R.L."/>
            <person name="Strempel S."/>
            <person name="Sturgill D."/>
            <person name="Sutton G."/>
            <person name="Sutton G.G."/>
            <person name="Tao W."/>
            <person name="Teichmann S."/>
            <person name="Tobari Y.N."/>
            <person name="Tomimura Y."/>
            <person name="Tsolas J.M."/>
            <person name="Valente V.L."/>
            <person name="Venter E."/>
            <person name="Venter J.C."/>
            <person name="Vicario S."/>
            <person name="Vieira F.G."/>
            <person name="Vilella A.J."/>
            <person name="Villasante A."/>
            <person name="Walenz B."/>
            <person name="Wang J."/>
            <person name="Wasserman M."/>
            <person name="Watts T."/>
            <person name="Wilson D."/>
            <person name="Wilson R.K."/>
            <person name="Wing R.A."/>
            <person name="Wolfner M.F."/>
            <person name="Wong A."/>
            <person name="Wong G.K."/>
            <person name="Wu C.I."/>
            <person name="Wu G."/>
            <person name="Yamamoto D."/>
            <person name="Yang H.P."/>
            <person name="Yang S.P."/>
            <person name="Yorke J.A."/>
            <person name="Yoshida K."/>
            <person name="Zdobnov E."/>
            <person name="Zhang P."/>
            <person name="Zhang Y."/>
            <person name="Zimin A.V."/>
            <person name="Baldwin J."/>
            <person name="Abdouelleil A."/>
            <person name="Abdulkadir J."/>
            <person name="Abebe A."/>
            <person name="Abera B."/>
            <person name="Abreu J."/>
            <person name="Acer S.C."/>
            <person name="Aftuck L."/>
            <person name="Alexander A."/>
            <person name="An P."/>
            <person name="Anderson E."/>
            <person name="Anderson S."/>
            <person name="Arachi H."/>
            <person name="Azer M."/>
            <person name="Bachantsang P."/>
            <person name="Barry A."/>
            <person name="Bayul T."/>
            <person name="Berlin A."/>
            <person name="Bessette D."/>
            <person name="Bloom T."/>
            <person name="Blye J."/>
            <person name="Boguslavskiy L."/>
            <person name="Bonnet C."/>
            <person name="Boukhgalter B."/>
            <person name="Bourzgui I."/>
            <person name="Brown A."/>
            <person name="Cahill P."/>
            <person name="Channer S."/>
            <person name="Cheshatsang Y."/>
            <person name="Chuda L."/>
            <person name="Citroen M."/>
            <person name="Collymore A."/>
            <person name="Cooke P."/>
            <person name="Costello M."/>
            <person name="D'Aco K."/>
            <person name="Daza R."/>
            <person name="De Haan G."/>
            <person name="DeGray S."/>
            <person name="DeMaso C."/>
            <person name="Dhargay N."/>
            <person name="Dooley K."/>
            <person name="Dooley E."/>
            <person name="Doricent M."/>
            <person name="Dorje P."/>
            <person name="Dorjee K."/>
            <person name="Dupes A."/>
            <person name="Elong R."/>
            <person name="Falk J."/>
            <person name="Farina A."/>
            <person name="Faro S."/>
            <person name="Ferguson D."/>
            <person name="Fisher S."/>
            <person name="Foley C.D."/>
            <person name="Franke A."/>
            <person name="Friedrich D."/>
            <person name="Gadbois L."/>
            <person name="Gearin G."/>
            <person name="Gearin C.R."/>
            <person name="Giannoukos G."/>
            <person name="Goode T."/>
            <person name="Graham J."/>
            <person name="Grandbois E."/>
            <person name="Grewal S."/>
            <person name="Gyaltsen K."/>
            <person name="Hafez N."/>
            <person name="Hagos B."/>
            <person name="Hall J."/>
            <person name="Henson C."/>
            <person name="Hollinger A."/>
            <person name="Honan T."/>
            <person name="Huard M.D."/>
            <person name="Hughes L."/>
            <person name="Hurhula B."/>
            <person name="Husby M.E."/>
            <person name="Kamat A."/>
            <person name="Kanga B."/>
            <person name="Kashin S."/>
            <person name="Khazanovich D."/>
            <person name="Kisner P."/>
            <person name="Lance K."/>
            <person name="Lara M."/>
            <person name="Lee W."/>
            <person name="Lennon N."/>
            <person name="Letendre F."/>
            <person name="LeVine R."/>
            <person name="Lipovsky A."/>
            <person name="Liu X."/>
            <person name="Liu J."/>
            <person name="Liu S."/>
            <person name="Lokyitsang T."/>
            <person name="Lokyitsang Y."/>
            <person name="Lubonja R."/>
            <person name="Lui A."/>
            <person name="MacDonald P."/>
            <person name="Magnisalis V."/>
            <person name="Maru K."/>
            <person name="Matthews C."/>
            <person name="McCusker W."/>
            <person name="McDonough S."/>
            <person name="Mehta T."/>
            <person name="Meldrim J."/>
            <person name="Meneus L."/>
            <person name="Mihai O."/>
            <person name="Mihalev A."/>
            <person name="Mihova T."/>
            <person name="Mittelman R."/>
            <person name="Mlenga V."/>
            <person name="Montmayeur A."/>
            <person name="Mulrain L."/>
            <person name="Navidi A."/>
            <person name="Naylor J."/>
            <person name="Negash T."/>
            <person name="Nguyen T."/>
            <person name="Nguyen N."/>
            <person name="Nicol R."/>
            <person name="Norbu C."/>
            <person name="Norbu N."/>
            <person name="Novod N."/>
            <person name="O'Neill B."/>
            <person name="Osman S."/>
            <person name="Markiewicz E."/>
            <person name="Oyono O.L."/>
            <person name="Patti C."/>
            <person name="Phunkhang P."/>
            <person name="Pierre F."/>
            <person name="Priest M."/>
            <person name="Raghuraman S."/>
            <person name="Rege F."/>
            <person name="Reyes R."/>
            <person name="Rise C."/>
            <person name="Rogov P."/>
            <person name="Ross K."/>
            <person name="Ryan E."/>
            <person name="Settipalli S."/>
            <person name="Shea T."/>
            <person name="Sherpa N."/>
            <person name="Shi L."/>
            <person name="Shih D."/>
            <person name="Sparrow T."/>
            <person name="Spaulding J."/>
            <person name="Stalker J."/>
            <person name="Stange-Thomann N."/>
            <person name="Stavropoulos S."/>
            <person name="Stone C."/>
            <person name="Strader C."/>
            <person name="Tesfaye S."/>
            <person name="Thomson T."/>
            <person name="Thoulutsang Y."/>
            <person name="Thoulutsang D."/>
            <person name="Topham K."/>
            <person name="Topping I."/>
            <person name="Tsamla T."/>
            <person name="Vassiliev H."/>
            <person name="Vo A."/>
            <person name="Wangchuk T."/>
            <person name="Wangdi T."/>
            <person name="Weiand M."/>
            <person name="Wilkinson J."/>
            <person name="Wilson A."/>
            <person name="Yadav S."/>
            <person name="Young G."/>
            <person name="Yu Q."/>
            <person name="Zembek L."/>
            <person name="Zhong D."/>
            <person name="Zimmer A."/>
            <person name="Zwirko Z."/>
            <person name="Jaffe D.B."/>
            <person name="Alvarez P."/>
            <person name="Brockman W."/>
            <person name="Butler J."/>
            <person name="Chin C."/>
            <person name="Gnerre S."/>
            <person name="Grabherr M."/>
            <person name="Kleber M."/>
            <person name="Mauceli E."/>
            <person name="MacCallum I."/>
        </authorList>
    </citation>
    <scope>NUCLEOTIDE SEQUENCE [LARGE SCALE GENOMIC DNA]</scope>
    <source>
        <strain evidence="6">MSH-3 / Tucson 14011-0111.49</strain>
    </source>
</reference>
<feature type="region of interest" description="Disordered" evidence="3">
    <location>
        <begin position="1"/>
        <end position="155"/>
    </location>
</feature>
<dbReference type="SMART" id="SM00239">
    <property type="entry name" value="C2"/>
    <property type="match status" value="1"/>
</dbReference>
<keyword evidence="6" id="KW-1185">Reference proteome</keyword>
<dbReference type="CDD" id="cd04028">
    <property type="entry name" value="C2B_RIM1alpha"/>
    <property type="match status" value="1"/>
</dbReference>
<comment type="subcellular location">
    <subcellularLocation>
        <location evidence="2">Synapse</location>
    </subcellularLocation>
</comment>
<name>B4GLJ0_DROPE</name>
<dbReference type="GO" id="GO:0042391">
    <property type="term" value="P:regulation of membrane potential"/>
    <property type="evidence" value="ECO:0007669"/>
    <property type="project" value="TreeGrafter"/>
</dbReference>
<dbReference type="SUPFAM" id="SSF49562">
    <property type="entry name" value="C2 domain (Calcium/lipid-binding domain, CaLB)"/>
    <property type="match status" value="1"/>
</dbReference>
<dbReference type="GO" id="GO:0044325">
    <property type="term" value="F:transmembrane transporter binding"/>
    <property type="evidence" value="ECO:0007669"/>
    <property type="project" value="TreeGrafter"/>
</dbReference>
<evidence type="ECO:0000313" key="5">
    <source>
        <dbReference type="EMBL" id="EDW38414.1"/>
    </source>
</evidence>
<dbReference type="Proteomes" id="UP000008744">
    <property type="component" value="Unassembled WGS sequence"/>
</dbReference>
<feature type="compositionally biased region" description="Basic and acidic residues" evidence="3">
    <location>
        <begin position="41"/>
        <end position="56"/>
    </location>
</feature>
<dbReference type="PANTHER" id="PTHR12157">
    <property type="entry name" value="REGULATING SYNAPTIC MEMBRANE EXOCYTOSIS PROTEIN"/>
    <property type="match status" value="1"/>
</dbReference>
<feature type="compositionally biased region" description="Basic residues" evidence="3">
    <location>
        <begin position="76"/>
        <end position="88"/>
    </location>
</feature>
<dbReference type="eggNOG" id="KOG2060">
    <property type="taxonomic scope" value="Eukaryota"/>
</dbReference>
<evidence type="ECO:0000259" key="4">
    <source>
        <dbReference type="PROSITE" id="PS50004"/>
    </source>
</evidence>
<dbReference type="EMBL" id="CH479185">
    <property type="protein sequence ID" value="EDW38414.1"/>
    <property type="molecule type" value="Genomic_DNA"/>
</dbReference>
<dbReference type="GO" id="GO:0050806">
    <property type="term" value="P:positive regulation of synaptic transmission"/>
    <property type="evidence" value="ECO:0007669"/>
    <property type="project" value="TreeGrafter"/>
</dbReference>
<dbReference type="OMA" id="DSVAMWQ"/>
<dbReference type="GO" id="GO:0048791">
    <property type="term" value="P:calcium ion-regulated exocytosis of neurotransmitter"/>
    <property type="evidence" value="ECO:0007669"/>
    <property type="project" value="TreeGrafter"/>
</dbReference>
<dbReference type="InterPro" id="IPR039032">
    <property type="entry name" value="Rim-like"/>
</dbReference>
<dbReference type="HOGENOM" id="CLU_071205_0_0_1"/>
<feature type="compositionally biased region" description="Basic and acidic residues" evidence="3">
    <location>
        <begin position="94"/>
        <end position="109"/>
    </location>
</feature>
<dbReference type="InterPro" id="IPR035892">
    <property type="entry name" value="C2_domain_sf"/>
</dbReference>
<feature type="compositionally biased region" description="Gly residues" evidence="3">
    <location>
        <begin position="110"/>
        <end position="135"/>
    </location>
</feature>
<dbReference type="GO" id="GO:0048788">
    <property type="term" value="C:cytoskeleton of presynaptic active zone"/>
    <property type="evidence" value="ECO:0007669"/>
    <property type="project" value="TreeGrafter"/>
</dbReference>
<gene>
    <name evidence="5" type="primary">Dper\GL12022</name>
    <name evidence="5" type="ORF">Dper_GL12022</name>
</gene>
<proteinExistence type="predicted"/>
<dbReference type="Gene3D" id="2.60.40.150">
    <property type="entry name" value="C2 domain"/>
    <property type="match status" value="1"/>
</dbReference>
<dbReference type="AlphaFoldDB" id="B4GLJ0"/>
<dbReference type="STRING" id="7234.B4GLJ0"/>
<dbReference type="GO" id="GO:0042734">
    <property type="term" value="C:presynaptic membrane"/>
    <property type="evidence" value="ECO:0007669"/>
    <property type="project" value="TreeGrafter"/>
</dbReference>
<organism evidence="6">
    <name type="scientific">Drosophila persimilis</name>
    <name type="common">Fruit fly</name>
    <dbReference type="NCBI Taxonomy" id="7234"/>
    <lineage>
        <taxon>Eukaryota</taxon>
        <taxon>Metazoa</taxon>
        <taxon>Ecdysozoa</taxon>
        <taxon>Arthropoda</taxon>
        <taxon>Hexapoda</taxon>
        <taxon>Insecta</taxon>
        <taxon>Pterygota</taxon>
        <taxon>Neoptera</taxon>
        <taxon>Endopterygota</taxon>
        <taxon>Diptera</taxon>
        <taxon>Brachycera</taxon>
        <taxon>Muscomorpha</taxon>
        <taxon>Ephydroidea</taxon>
        <taxon>Drosophilidae</taxon>
        <taxon>Drosophila</taxon>
        <taxon>Sophophora</taxon>
    </lineage>
</organism>
<dbReference type="OrthoDB" id="420032at2759"/>
<dbReference type="PANTHER" id="PTHR12157:SF21">
    <property type="entry name" value="RAB3 INTERACTING MOLECULE, ISOFORM F"/>
    <property type="match status" value="1"/>
</dbReference>
<dbReference type="Pfam" id="PF00168">
    <property type="entry name" value="C2"/>
    <property type="match status" value="1"/>
</dbReference>
<dbReference type="InterPro" id="IPR000008">
    <property type="entry name" value="C2_dom"/>
</dbReference>
<keyword evidence="1" id="KW-0770">Synapse</keyword>